<dbReference type="RefSeq" id="WP_161008765.1">
    <property type="nucleotide sequence ID" value="NZ_WWCN01000015.1"/>
</dbReference>
<dbReference type="PANTHER" id="PTHR37810">
    <property type="entry name" value="IMMUNITY PROTEIN SDPI"/>
    <property type="match status" value="1"/>
</dbReference>
<organism evidence="3 4">
    <name type="scientific">Duganella flavida</name>
    <dbReference type="NCBI Taxonomy" id="2692175"/>
    <lineage>
        <taxon>Bacteria</taxon>
        <taxon>Pseudomonadati</taxon>
        <taxon>Pseudomonadota</taxon>
        <taxon>Betaproteobacteria</taxon>
        <taxon>Burkholderiales</taxon>
        <taxon>Oxalobacteraceae</taxon>
        <taxon>Telluria group</taxon>
        <taxon>Duganella</taxon>
    </lineage>
</organism>
<sequence>MKPRALLLCILMILAMTAVTAYYYPSLPEIMPTHWNYAGQVDGYGARWQLWIVGPVVMSAFLLLAIALPWLSPKQFEVQNSGATYGYLMAIPIALFGAIELFMLYSALGVKLDVVHVIPALVFVVLILMGNPMGKVRRNFFIGVRTPWTLASEHVWYATHRLTGKLMVGSGVLGLLAAWLGAPHWLLLVLMMAWGLLAAGYSLLLYKRLPQ</sequence>
<dbReference type="Proteomes" id="UP000479335">
    <property type="component" value="Unassembled WGS sequence"/>
</dbReference>
<name>A0A6L8KCX8_9BURK</name>
<feature type="domain" description="DUF1648" evidence="2">
    <location>
        <begin position="11"/>
        <end position="53"/>
    </location>
</feature>
<accession>A0A6L8KCX8</accession>
<dbReference type="Pfam" id="PF13630">
    <property type="entry name" value="SdpI"/>
    <property type="match status" value="1"/>
</dbReference>
<keyword evidence="4" id="KW-1185">Reference proteome</keyword>
<feature type="transmembrane region" description="Helical" evidence="1">
    <location>
        <begin position="48"/>
        <end position="71"/>
    </location>
</feature>
<evidence type="ECO:0000313" key="3">
    <source>
        <dbReference type="EMBL" id="MYM25313.1"/>
    </source>
</evidence>
<feature type="transmembrane region" description="Helical" evidence="1">
    <location>
        <begin position="186"/>
        <end position="206"/>
    </location>
</feature>
<reference evidence="3 4" key="1">
    <citation type="submission" date="2019-12" db="EMBL/GenBank/DDBJ databases">
        <title>Novel species isolated from a subtropical stream in China.</title>
        <authorList>
            <person name="Lu H."/>
        </authorList>
    </citation>
    <scope>NUCLEOTIDE SEQUENCE [LARGE SCALE GENOMIC DNA]</scope>
    <source>
        <strain evidence="3 4">FT135W</strain>
    </source>
</reference>
<keyword evidence="1" id="KW-0812">Transmembrane</keyword>
<feature type="transmembrane region" description="Helical" evidence="1">
    <location>
        <begin position="162"/>
        <end position="180"/>
    </location>
</feature>
<dbReference type="InterPro" id="IPR025962">
    <property type="entry name" value="SdpI/YhfL"/>
</dbReference>
<feature type="transmembrane region" description="Helical" evidence="1">
    <location>
        <begin position="83"/>
        <end position="108"/>
    </location>
</feature>
<evidence type="ECO:0000313" key="4">
    <source>
        <dbReference type="Proteomes" id="UP000479335"/>
    </source>
</evidence>
<dbReference type="PANTHER" id="PTHR37810:SF5">
    <property type="entry name" value="IMMUNITY PROTEIN SDPI"/>
    <property type="match status" value="1"/>
</dbReference>
<dbReference type="EMBL" id="WWCN01000015">
    <property type="protein sequence ID" value="MYM25313.1"/>
    <property type="molecule type" value="Genomic_DNA"/>
</dbReference>
<dbReference type="Pfam" id="PF07853">
    <property type="entry name" value="DUF1648"/>
    <property type="match status" value="1"/>
</dbReference>
<keyword evidence="1" id="KW-1133">Transmembrane helix</keyword>
<dbReference type="InterPro" id="IPR026272">
    <property type="entry name" value="SdpI"/>
</dbReference>
<dbReference type="GO" id="GO:0009636">
    <property type="term" value="P:response to toxic substance"/>
    <property type="evidence" value="ECO:0007669"/>
    <property type="project" value="TreeGrafter"/>
</dbReference>
<evidence type="ECO:0000256" key="1">
    <source>
        <dbReference type="SAM" id="Phobius"/>
    </source>
</evidence>
<gene>
    <name evidence="3" type="ORF">GTP46_22045</name>
</gene>
<proteinExistence type="predicted"/>
<evidence type="ECO:0000259" key="2">
    <source>
        <dbReference type="Pfam" id="PF07853"/>
    </source>
</evidence>
<comment type="caution">
    <text evidence="3">The sequence shown here is derived from an EMBL/GenBank/DDBJ whole genome shotgun (WGS) entry which is preliminary data.</text>
</comment>
<dbReference type="InterPro" id="IPR012867">
    <property type="entry name" value="DUF1648"/>
</dbReference>
<dbReference type="AlphaFoldDB" id="A0A6L8KCX8"/>
<feature type="transmembrane region" description="Helical" evidence="1">
    <location>
        <begin position="114"/>
        <end position="131"/>
    </location>
</feature>
<dbReference type="PIRSF" id="PIRSF038959">
    <property type="entry name" value="SdpI"/>
    <property type="match status" value="1"/>
</dbReference>
<protein>
    <submittedName>
        <fullName evidence="3">DUF1648 domain-containing protein</fullName>
    </submittedName>
</protein>
<keyword evidence="1" id="KW-0472">Membrane</keyword>